<evidence type="ECO:0000313" key="4">
    <source>
        <dbReference type="Proteomes" id="UP000095492"/>
    </source>
</evidence>
<evidence type="ECO:0000313" key="3">
    <source>
        <dbReference type="EMBL" id="MSD17293.1"/>
    </source>
</evidence>
<feature type="signal peptide" evidence="1">
    <location>
        <begin position="1"/>
        <end position="28"/>
    </location>
</feature>
<protein>
    <recommendedName>
        <fullName evidence="6">Toxin A</fullName>
    </recommendedName>
</protein>
<proteinExistence type="predicted"/>
<dbReference type="Pfam" id="PF21540">
    <property type="entry name" value="Choline_bind_4"/>
    <property type="match status" value="7"/>
</dbReference>
<accession>A0A173TS14</accession>
<organism evidence="2 4">
    <name type="scientific">Eubacterium ramulus</name>
    <dbReference type="NCBI Taxonomy" id="39490"/>
    <lineage>
        <taxon>Bacteria</taxon>
        <taxon>Bacillati</taxon>
        <taxon>Bacillota</taxon>
        <taxon>Clostridia</taxon>
        <taxon>Eubacteriales</taxon>
        <taxon>Eubacteriaceae</taxon>
        <taxon>Eubacterium</taxon>
    </lineage>
</organism>
<dbReference type="EMBL" id="WKRA01000037">
    <property type="protein sequence ID" value="MSD17293.1"/>
    <property type="molecule type" value="Genomic_DNA"/>
</dbReference>
<gene>
    <name evidence="2" type="ORF">ERS852448_01638</name>
    <name evidence="3" type="ORF">GKE72_14770</name>
</gene>
<evidence type="ECO:0000313" key="5">
    <source>
        <dbReference type="Proteomes" id="UP000431304"/>
    </source>
</evidence>
<name>A0A173TS14_EUBRA</name>
<keyword evidence="1" id="KW-0732">Signal</keyword>
<dbReference type="Proteomes" id="UP000095492">
    <property type="component" value="Unassembled WGS sequence"/>
</dbReference>
<feature type="chain" id="PRO_5036007611" description="Toxin A" evidence="1">
    <location>
        <begin position="29"/>
        <end position="679"/>
    </location>
</feature>
<dbReference type="GeneID" id="42785395"/>
<evidence type="ECO:0008006" key="6">
    <source>
        <dbReference type="Google" id="ProtNLM"/>
    </source>
</evidence>
<reference evidence="2 4" key="1">
    <citation type="submission" date="2015-09" db="EMBL/GenBank/DDBJ databases">
        <authorList>
            <consortium name="Pathogen Informatics"/>
        </authorList>
    </citation>
    <scope>NUCLEOTIDE SEQUENCE [LARGE SCALE GENOMIC DNA]</scope>
    <source>
        <strain evidence="2 4">2789STDY5608891</strain>
    </source>
</reference>
<dbReference type="RefSeq" id="WP_021737801.1">
    <property type="nucleotide sequence ID" value="NZ_CABKSU010000013.1"/>
</dbReference>
<dbReference type="InterPro" id="IPR048713">
    <property type="entry name" value="Choline_bind_rpt"/>
</dbReference>
<dbReference type="EMBL" id="CYYA01000009">
    <property type="protein sequence ID" value="CUN04877.1"/>
    <property type="molecule type" value="Genomic_DNA"/>
</dbReference>
<dbReference type="OrthoDB" id="6053567at2"/>
<dbReference type="STRING" id="39490.ERS852448_01638"/>
<sequence>MMKKRLKKVLALGMAAAMLAGAPLPAMAAEAAPADAAVTAETQPEIAMQAADEDAAGTALPNGVDPLTLDGLVQLNDGNWYYMQNCRVSGAANKTVKPACGSWWYVGGCRVDFSYTGFGRNGADNWYVQNGQVQFGYTGIVTAKDETNRTYVCYVTNGRLDTDYTGLAYGTVDGVEGWYNFHDGYNFHEGYLNKGKELVEYNGAWWYVSDERKVDFSYTGIAYNEAGGWYVRNGQVDFSYNGILEYEVIDGPFVIPYQYHFVNGKLNEGLTGLYYTTVNGKTNWYGFQNGAIATFEEYEDSYGTLFLNESGWWYVDPIHGTVDFSYTGLGKTVFPGDDRYHYWYVKNGRIDFNYNGFLELYGGVYYVKNGQVDETVNGVYQYTVNGKTAWHGLWRGKKAYNEVLMNPNDGSWWYVRDGLVDFSYTGMGTRHDWTGDTSDTWYIRNGQVDFSYSGCVAADGNTRYLRRYYLVENGRLRKEVSGLVQATVEGVNGWWKIDQGVITVQSGGSETFLVYYNGDWWYVLNSGQVDFSFTGLKGYNGETWYVENGRVNFDKTGFVNLSGDTTTRYTYIQNGHPLPYGFSGLFYAELDGKTTWWQIEEGHCDYYGGPEPSHYERPESFAANEEGLWATNNSQISYGITGVYKTIGRIGYSSSYSIEVEYTYNVVNGLVTEMQAVIL</sequence>
<evidence type="ECO:0000256" key="1">
    <source>
        <dbReference type="SAM" id="SignalP"/>
    </source>
</evidence>
<dbReference type="Proteomes" id="UP000431304">
    <property type="component" value="Unassembled WGS sequence"/>
</dbReference>
<dbReference type="AlphaFoldDB" id="A0A173TS14"/>
<reference evidence="3 5" key="2">
    <citation type="journal article" date="2019" name="Nat. Med.">
        <title>A library of human gut bacterial isolates paired with longitudinal multiomics data enables mechanistic microbiome research.</title>
        <authorList>
            <person name="Poyet M."/>
            <person name="Groussin M."/>
            <person name="Gibbons S.M."/>
            <person name="Avila-Pacheco J."/>
            <person name="Jiang X."/>
            <person name="Kearney S.M."/>
            <person name="Perrotta A.R."/>
            <person name="Berdy B."/>
            <person name="Zhao S."/>
            <person name="Lieberman T.D."/>
            <person name="Swanson P.K."/>
            <person name="Smith M."/>
            <person name="Roesemann S."/>
            <person name="Alexander J.E."/>
            <person name="Rich S.A."/>
            <person name="Livny J."/>
            <person name="Vlamakis H."/>
            <person name="Clish C."/>
            <person name="Bullock K."/>
            <person name="Deik A."/>
            <person name="Scott J."/>
            <person name="Pierce K.A."/>
            <person name="Xavier R.J."/>
            <person name="Alm E.J."/>
        </authorList>
    </citation>
    <scope>NUCLEOTIDE SEQUENCE [LARGE SCALE GENOMIC DNA]</scope>
    <source>
        <strain evidence="3 5">BIOML-A3</strain>
    </source>
</reference>
<evidence type="ECO:0000313" key="2">
    <source>
        <dbReference type="EMBL" id="CUN04877.1"/>
    </source>
</evidence>